<feature type="transmembrane region" description="Helical" evidence="1">
    <location>
        <begin position="134"/>
        <end position="152"/>
    </location>
</feature>
<evidence type="ECO:0000259" key="2">
    <source>
        <dbReference type="Pfam" id="PF07331"/>
    </source>
</evidence>
<evidence type="ECO:0000313" key="4">
    <source>
        <dbReference type="Proteomes" id="UP000294621"/>
    </source>
</evidence>
<name>A0A4R5XP31_9MICC</name>
<sequence length="170" mass="18351">MVSSPVEAAAEIRQPERPRAGALRWRRRIAPLVLLVLGIGAAAGSWQLKLGTLHHPAPGLWPFIISVAIILSAGALVVRPGDEPLEAWGRKSVSIAAAVASLGAFVVLFERIGFFVPAVLMLLLWLRVFGRESWRWTVVFALAGPAVLYIIFDRLLGVPFPADLALGAFV</sequence>
<dbReference type="AlphaFoldDB" id="A0A4R5XP31"/>
<protein>
    <submittedName>
        <fullName evidence="3">Tripartite tricarboxylate transporter TctB family protein</fullName>
    </submittedName>
</protein>
<dbReference type="Proteomes" id="UP000294621">
    <property type="component" value="Unassembled WGS sequence"/>
</dbReference>
<evidence type="ECO:0000313" key="3">
    <source>
        <dbReference type="EMBL" id="TDL32287.1"/>
    </source>
</evidence>
<keyword evidence="1" id="KW-0812">Transmembrane</keyword>
<reference evidence="3 4" key="1">
    <citation type="submission" date="2019-03" db="EMBL/GenBank/DDBJ databases">
        <title>Genome Sequencing and Assembly of Various Microbes Isolated from Partially Reclaimed Soil and Acid Mine Drainage (AMD) Site.</title>
        <authorList>
            <person name="Steinbock B."/>
            <person name="Bechtold R."/>
            <person name="Sevigny J.L."/>
            <person name="Thomas D."/>
            <person name="Cuthill L.R."/>
            <person name="Aveiro Johannsen E.J."/>
            <person name="Thomas K."/>
            <person name="Ghosh A."/>
        </authorList>
    </citation>
    <scope>NUCLEOTIDE SEQUENCE [LARGE SCALE GENOMIC DNA]</scope>
    <source>
        <strain evidence="3 4">S-A1</strain>
    </source>
</reference>
<feature type="transmembrane region" description="Helical" evidence="1">
    <location>
        <begin position="99"/>
        <end position="128"/>
    </location>
</feature>
<gene>
    <name evidence="3" type="ORF">E2R57_19600</name>
</gene>
<feature type="domain" description="DUF1468" evidence="2">
    <location>
        <begin position="29"/>
        <end position="161"/>
    </location>
</feature>
<dbReference type="RefSeq" id="WP_133351922.1">
    <property type="nucleotide sequence ID" value="NZ_SMZQ01000014.1"/>
</dbReference>
<evidence type="ECO:0000256" key="1">
    <source>
        <dbReference type="SAM" id="Phobius"/>
    </source>
</evidence>
<accession>A0A4R5XP31</accession>
<proteinExistence type="predicted"/>
<dbReference type="OrthoDB" id="3576735at2"/>
<organism evidence="3 4">
    <name type="scientific">Arthrobacter nitrophenolicus</name>
    <dbReference type="NCBI Taxonomy" id="683150"/>
    <lineage>
        <taxon>Bacteria</taxon>
        <taxon>Bacillati</taxon>
        <taxon>Actinomycetota</taxon>
        <taxon>Actinomycetes</taxon>
        <taxon>Micrococcales</taxon>
        <taxon>Micrococcaceae</taxon>
        <taxon>Arthrobacter</taxon>
    </lineage>
</organism>
<dbReference type="InterPro" id="IPR009936">
    <property type="entry name" value="DUF1468"/>
</dbReference>
<feature type="transmembrane region" description="Helical" evidence="1">
    <location>
        <begin position="29"/>
        <end position="48"/>
    </location>
</feature>
<comment type="caution">
    <text evidence="3">The sequence shown here is derived from an EMBL/GenBank/DDBJ whole genome shotgun (WGS) entry which is preliminary data.</text>
</comment>
<keyword evidence="1" id="KW-1133">Transmembrane helix</keyword>
<feature type="transmembrane region" description="Helical" evidence="1">
    <location>
        <begin position="60"/>
        <end position="78"/>
    </location>
</feature>
<dbReference type="EMBL" id="SMZQ01000014">
    <property type="protein sequence ID" value="TDL32287.1"/>
    <property type="molecule type" value="Genomic_DNA"/>
</dbReference>
<dbReference type="Pfam" id="PF07331">
    <property type="entry name" value="TctB"/>
    <property type="match status" value="1"/>
</dbReference>
<keyword evidence="1" id="KW-0472">Membrane</keyword>